<evidence type="ECO:0000259" key="1">
    <source>
        <dbReference type="Pfam" id="PF13223"/>
    </source>
</evidence>
<dbReference type="Proteomes" id="UP000005038">
    <property type="component" value="Unassembled WGS sequence"/>
</dbReference>
<evidence type="ECO:0000313" key="2">
    <source>
        <dbReference type="EMBL" id="GAB33324.1"/>
    </source>
</evidence>
<reference evidence="2" key="1">
    <citation type="submission" date="2012-02" db="EMBL/GenBank/DDBJ databases">
        <title>Whole genome shotgun sequence of Gordonia otitidis NBRC 100426.</title>
        <authorList>
            <person name="Yoshida I."/>
            <person name="Hosoyama A."/>
            <person name="Tsuchikane K."/>
            <person name="Katsumata H."/>
            <person name="Yamazaki S."/>
            <person name="Fujita N."/>
        </authorList>
    </citation>
    <scope>NUCLEOTIDE SEQUENCE [LARGE SCALE GENOMIC DNA]</scope>
    <source>
        <strain evidence="2">NBRC 100426</strain>
    </source>
</reference>
<dbReference type="Pfam" id="PF13223">
    <property type="entry name" value="DUF4031"/>
    <property type="match status" value="1"/>
</dbReference>
<gene>
    <name evidence="2" type="ORF">GOOTI_062_00170</name>
</gene>
<keyword evidence="3" id="KW-1185">Reference proteome</keyword>
<name>H5TIL6_GORO1</name>
<accession>H5TIL6</accession>
<feature type="domain" description="DUF4031" evidence="1">
    <location>
        <begin position="3"/>
        <end position="79"/>
    </location>
</feature>
<evidence type="ECO:0000313" key="3">
    <source>
        <dbReference type="Proteomes" id="UP000005038"/>
    </source>
</evidence>
<dbReference type="RefSeq" id="WP_007237582.1">
    <property type="nucleotide sequence ID" value="NZ_BAFB01000062.1"/>
</dbReference>
<comment type="caution">
    <text evidence="2">The sequence shown here is derived from an EMBL/GenBank/DDBJ whole genome shotgun (WGS) entry which is preliminary data.</text>
</comment>
<dbReference type="STRING" id="1108044.GOOTI_062_00170"/>
<dbReference type="InterPro" id="IPR025109">
    <property type="entry name" value="DUF4031"/>
</dbReference>
<dbReference type="AlphaFoldDB" id="H5TIL6"/>
<dbReference type="OrthoDB" id="9808993at2"/>
<organism evidence="2 3">
    <name type="scientific">Gordonia otitidis (strain DSM 44809 / CCUG 52243 / JCM 12355 / NBRC 100426 / IFM 10032)</name>
    <dbReference type="NCBI Taxonomy" id="1108044"/>
    <lineage>
        <taxon>Bacteria</taxon>
        <taxon>Bacillati</taxon>
        <taxon>Actinomycetota</taxon>
        <taxon>Actinomycetes</taxon>
        <taxon>Mycobacteriales</taxon>
        <taxon>Gordoniaceae</taxon>
        <taxon>Gordonia</taxon>
    </lineage>
</organism>
<protein>
    <recommendedName>
        <fullName evidence="1">DUF4031 domain-containing protein</fullName>
    </recommendedName>
</protein>
<sequence length="108" mass="12219">MTVYVDDMRMLARVGRISAHWSHLLADTDDELDEFASRIGLRRSWAQFPGTWKSHYDVTDTKREQAIRAGAVPIGYRSAECLALLDAKRRQRPPTVQLALSFTNDGGL</sequence>
<proteinExistence type="predicted"/>
<dbReference type="EMBL" id="BAFB01000062">
    <property type="protein sequence ID" value="GAB33324.1"/>
    <property type="molecule type" value="Genomic_DNA"/>
</dbReference>